<dbReference type="Proteomes" id="UP000240493">
    <property type="component" value="Unassembled WGS sequence"/>
</dbReference>
<feature type="region of interest" description="Disordered" evidence="1">
    <location>
        <begin position="570"/>
        <end position="598"/>
    </location>
</feature>
<feature type="region of interest" description="Disordered" evidence="1">
    <location>
        <begin position="221"/>
        <end position="240"/>
    </location>
</feature>
<feature type="compositionally biased region" description="Low complexity" evidence="1">
    <location>
        <begin position="508"/>
        <end position="519"/>
    </location>
</feature>
<dbReference type="OrthoDB" id="195446at2759"/>
<reference evidence="2 3" key="1">
    <citation type="submission" date="2016-07" db="EMBL/GenBank/DDBJ databases">
        <title>Multiple horizontal gene transfer events from other fungi enriched the ability of initially mycotrophic Trichoderma (Ascomycota) to feed on dead plant biomass.</title>
        <authorList>
            <consortium name="DOE Joint Genome Institute"/>
            <person name="Aerts A."/>
            <person name="Atanasova L."/>
            <person name="Chenthamara K."/>
            <person name="Zhang J."/>
            <person name="Grujic M."/>
            <person name="Henrissat B."/>
            <person name="Kuo A."/>
            <person name="Salamov A."/>
            <person name="Lipzen A."/>
            <person name="Labutti K."/>
            <person name="Barry K."/>
            <person name="Miao Y."/>
            <person name="Rahimi M.J."/>
            <person name="Shen Q."/>
            <person name="Grigoriev I.V."/>
            <person name="Kubicek C.P."/>
            <person name="Druzhinina I.S."/>
        </authorList>
    </citation>
    <scope>NUCLEOTIDE SEQUENCE [LARGE SCALE GENOMIC DNA]</scope>
    <source>
        <strain evidence="2 3">CBS 433.97</strain>
    </source>
</reference>
<dbReference type="STRING" id="1042311.A0A2T3ZL54"/>
<keyword evidence="3" id="KW-1185">Reference proteome</keyword>
<feature type="compositionally biased region" description="Basic residues" evidence="1">
    <location>
        <begin position="475"/>
        <end position="486"/>
    </location>
</feature>
<name>A0A2T3ZL54_TRIA4</name>
<evidence type="ECO:0000313" key="2">
    <source>
        <dbReference type="EMBL" id="PTB45513.1"/>
    </source>
</evidence>
<accession>A0A2T3ZL54</accession>
<organism evidence="2 3">
    <name type="scientific">Trichoderma asperellum (strain ATCC 204424 / CBS 433.97 / NBRC 101777)</name>
    <dbReference type="NCBI Taxonomy" id="1042311"/>
    <lineage>
        <taxon>Eukaryota</taxon>
        <taxon>Fungi</taxon>
        <taxon>Dikarya</taxon>
        <taxon>Ascomycota</taxon>
        <taxon>Pezizomycotina</taxon>
        <taxon>Sordariomycetes</taxon>
        <taxon>Hypocreomycetidae</taxon>
        <taxon>Hypocreales</taxon>
        <taxon>Hypocreaceae</taxon>
        <taxon>Trichoderma</taxon>
    </lineage>
</organism>
<feature type="compositionally biased region" description="Polar residues" evidence="1">
    <location>
        <begin position="465"/>
        <end position="474"/>
    </location>
</feature>
<evidence type="ECO:0000256" key="1">
    <source>
        <dbReference type="SAM" id="MobiDB-lite"/>
    </source>
</evidence>
<sequence>MEGLQERSKIYYAALDCDQLFDKCFKQIAEPRTSSLLGEFGIAISRLTRDHQARFQAWSSYLGVFAEQDVCLDRRLSRSKDVQVMVMDLLRIIAVNLRHVLSMVQISEVSGHTNNLATDLGQAQESVEGAIDRLHRLGVTIRQSSTASLISRVKAFSAKMSDASLEEMAFLIVKFLYPAAPLSLQRLLGRSILERYFNLKYREEHQRRLATRRSIILDNEEEDQSRIHDGGPELPRPINRKDNIYDRDMKIDDSTGQVVDSDTKLSQSGTKPSTLQADEFQRKREAENRRAALSAISRTSSVPIGDISYPKPPKPSGDGECSRAICPWCSESHPYGNFQNERWWRRHVDHDFRPYICLFDACSTSLNAFDRFGHWLNHMEERHSTTWISTIDSKTLWRCDIEHKSPELFSDEAALKDHMREHHLESFTESQIVGIARRSSIRIPGSKDVCPLCGFDANKAPPVACQSNNSQHPSQNKRKRVSKHTIRANMNADVKGKRRKVHFHNQAESSSHELFSSSESDLDLTGGPDIEPISPQIKARLQRKQLSRHIATHLKALSFMSLRFKAFQEQVEEGDSSSTTGDDQEDTNEGGEPSGLDTELDALSLSFSDNPGSPVYLTDDLIKDFNEHQQFLETLHSLTMYEEEEKEEEEKDQSHVHYKGSKLSMPIPRKDFVDDTDLNSENFEPLALQEDVFQTSSTFFGSSEAPFPELDFVGLDTLELDDDSHNPKDTNTICLPYMWSVTREDILDHQKSAMSGPASQTSSTCGVFDILEAPM</sequence>
<dbReference type="PANTHER" id="PTHR35391">
    <property type="entry name" value="C2H2-TYPE DOMAIN-CONTAINING PROTEIN-RELATED"/>
    <property type="match status" value="1"/>
</dbReference>
<feature type="compositionally biased region" description="Polar residues" evidence="1">
    <location>
        <begin position="254"/>
        <end position="276"/>
    </location>
</feature>
<dbReference type="EMBL" id="KZ679257">
    <property type="protein sequence ID" value="PTB45513.1"/>
    <property type="molecule type" value="Genomic_DNA"/>
</dbReference>
<evidence type="ECO:0008006" key="4">
    <source>
        <dbReference type="Google" id="ProtNLM"/>
    </source>
</evidence>
<evidence type="ECO:0000313" key="3">
    <source>
        <dbReference type="Proteomes" id="UP000240493"/>
    </source>
</evidence>
<gene>
    <name evidence="2" type="ORF">M441DRAFT_54568</name>
</gene>
<feature type="region of interest" description="Disordered" evidence="1">
    <location>
        <begin position="465"/>
        <end position="533"/>
    </location>
</feature>
<dbReference type="PANTHER" id="PTHR35391:SF7">
    <property type="entry name" value="C2H2-TYPE DOMAIN-CONTAINING PROTEIN"/>
    <property type="match status" value="1"/>
</dbReference>
<dbReference type="AlphaFoldDB" id="A0A2T3ZL54"/>
<protein>
    <recommendedName>
        <fullName evidence="4">C2H2-type domain-containing protein</fullName>
    </recommendedName>
</protein>
<proteinExistence type="predicted"/>
<feature type="region of interest" description="Disordered" evidence="1">
    <location>
        <begin position="251"/>
        <end position="281"/>
    </location>
</feature>